<evidence type="ECO:0000256" key="5">
    <source>
        <dbReference type="ARBA" id="ARBA00023242"/>
    </source>
</evidence>
<reference evidence="7 8" key="1">
    <citation type="submission" date="2015-12" db="EMBL/GenBank/DDBJ databases">
        <title>Draft genome sequence of Moniliophthora roreri, the causal agent of frosty pod rot of cacao.</title>
        <authorList>
            <person name="Aime M.C."/>
            <person name="Diaz-Valderrama J.R."/>
            <person name="Kijpornyongpan T."/>
            <person name="Phillips-Mora W."/>
        </authorList>
    </citation>
    <scope>NUCLEOTIDE SEQUENCE [LARGE SCALE GENOMIC DNA]</scope>
    <source>
        <strain evidence="7 8">MCA 2952</strain>
    </source>
</reference>
<evidence type="ECO:0000256" key="6">
    <source>
        <dbReference type="SAM" id="MobiDB-lite"/>
    </source>
</evidence>
<dbReference type="EMBL" id="LATX01000216">
    <property type="protein sequence ID" value="KTB46893.1"/>
    <property type="molecule type" value="Genomic_DNA"/>
</dbReference>
<comment type="caution">
    <text evidence="7">The sequence shown here is derived from an EMBL/GenBank/DDBJ whole genome shotgun (WGS) entry which is preliminary data.</text>
</comment>
<keyword evidence="4" id="KW-0804">Transcription</keyword>
<feature type="region of interest" description="Disordered" evidence="6">
    <location>
        <begin position="105"/>
        <end position="125"/>
    </location>
</feature>
<evidence type="ECO:0000313" key="8">
    <source>
        <dbReference type="Proteomes" id="UP000054988"/>
    </source>
</evidence>
<dbReference type="Proteomes" id="UP000054988">
    <property type="component" value="Unassembled WGS sequence"/>
</dbReference>
<feature type="region of interest" description="Disordered" evidence="6">
    <location>
        <begin position="41"/>
        <end position="61"/>
    </location>
</feature>
<accession>A0A0W0GEA7</accession>
<dbReference type="GO" id="GO:0005634">
    <property type="term" value="C:nucleus"/>
    <property type="evidence" value="ECO:0007669"/>
    <property type="project" value="UniProtKB-SubCell"/>
</dbReference>
<dbReference type="PANTHER" id="PTHR28290:SF1">
    <property type="entry name" value="ENHANCER OF TRANSLATION TERMINATION 1"/>
    <property type="match status" value="1"/>
</dbReference>
<keyword evidence="5" id="KW-0539">Nucleus</keyword>
<comment type="subcellular location">
    <subcellularLocation>
        <location evidence="1">Nucleus</location>
    </subcellularLocation>
</comment>
<sequence>MSEGRRHGLLFNLKSLSPVLVARVTLVQEFHSIPHSARFERPSDIQGPALTSSGLGCHSRQGENAETLKRVCEHDDMTIQTLLLDDIENDTSETVKWGLATRGHHHYSDDSDHESASSSSESSKKRRLLSSSASIASSDDDDDLLYVWDYQGSPPLSPLPLPVNPPLTPQVSHSHCPSEKGSRWRKRAKIMDTSSVNTASSSPQSGFDLEDWEDLKDLFTKAAETYESSEASEALPIIRGVIHECHRCLKIHHDPSLLFANPGSGNHSPDTLTPPAERLSRDWLAPPPTAEERPKRCTCIELPTAFHAIFGTALFLFGNLIAQDSSLALPGEPSIPSIYWLAALDVFETGENLPSRTHGLGCDAPEDWRMAIVWGRTLVAIADEAISRSHQPNTSNNATIETPLYPPDEPKWDKDSPFGIIAQRRPPITSRASLSTASPNDLMKLAMDQFSRGIFHMPHPSSSPNTTECFSRAKELYTIASEVLLISSKLSLPEERKYWASWADSVFSQIGVGGKGRVNRSRGECLLIVGSALAEGLEDELEAGHLSVLESEEAEEAREALSEAVVFFERAKGVGTCEHLTEKMQKQRRRKRKRGYPEPEVMHDADEQNQEGEDDDDLQALLAEALLTLANLTVDEKKREELYARAEKESGGGLGLDLMDRTVEMSRTRMEPQMVSKADKDLARLPSNSPLRQFYVTLGWHSSVPPRQFDDSRVVWDFDRRRHSNCSRRFQSNLLLATLWNTYDQFVNSFIDPWEGVGLLAFHYAVLVIGIGYEGSSLQVHNRSVPALVDGKLMMCFLTSMLDITHNYRITVQRLNRLMVVIRFK</sequence>
<name>A0A0W0GEA7_MONRR</name>
<dbReference type="PANTHER" id="PTHR28290">
    <property type="entry name" value="ENHANCER OF TRANSLATION TERMINATION 1"/>
    <property type="match status" value="1"/>
</dbReference>
<feature type="compositionally biased region" description="Basic and acidic residues" evidence="6">
    <location>
        <begin position="595"/>
        <end position="606"/>
    </location>
</feature>
<evidence type="ECO:0000256" key="1">
    <source>
        <dbReference type="ARBA" id="ARBA00004123"/>
    </source>
</evidence>
<evidence type="ECO:0000256" key="2">
    <source>
        <dbReference type="ARBA" id="ARBA00007273"/>
    </source>
</evidence>
<feature type="compositionally biased region" description="Basic and acidic residues" evidence="6">
    <location>
        <begin position="106"/>
        <end position="115"/>
    </location>
</feature>
<protein>
    <submittedName>
        <fullName evidence="7">Uncharacterized protein</fullName>
    </submittedName>
</protein>
<dbReference type="AlphaFoldDB" id="A0A0W0GEA7"/>
<dbReference type="InterPro" id="IPR024318">
    <property type="entry name" value="Nro1/ETT1"/>
</dbReference>
<dbReference type="eggNOG" id="ENOG502SHY5">
    <property type="taxonomic scope" value="Eukaryota"/>
</dbReference>
<feature type="region of interest" description="Disordered" evidence="6">
    <location>
        <begin position="260"/>
        <end position="290"/>
    </location>
</feature>
<comment type="similarity">
    <text evidence="2">Belongs to the ETT1 family.</text>
</comment>
<keyword evidence="3" id="KW-0805">Transcription regulation</keyword>
<feature type="region of interest" description="Disordered" evidence="6">
    <location>
        <begin position="580"/>
        <end position="615"/>
    </location>
</feature>
<gene>
    <name evidence="7" type="ORF">WG66_526</name>
</gene>
<proteinExistence type="inferred from homology"/>
<evidence type="ECO:0000256" key="3">
    <source>
        <dbReference type="ARBA" id="ARBA00023015"/>
    </source>
</evidence>
<dbReference type="GO" id="GO:2000640">
    <property type="term" value="P:positive regulation of SREBP signaling pathway"/>
    <property type="evidence" value="ECO:0007669"/>
    <property type="project" value="TreeGrafter"/>
</dbReference>
<evidence type="ECO:0000313" key="7">
    <source>
        <dbReference type="EMBL" id="KTB46893.1"/>
    </source>
</evidence>
<organism evidence="7 8">
    <name type="scientific">Moniliophthora roreri</name>
    <name type="common">Frosty pod rot fungus</name>
    <name type="synonym">Monilia roreri</name>
    <dbReference type="NCBI Taxonomy" id="221103"/>
    <lineage>
        <taxon>Eukaryota</taxon>
        <taxon>Fungi</taxon>
        <taxon>Dikarya</taxon>
        <taxon>Basidiomycota</taxon>
        <taxon>Agaricomycotina</taxon>
        <taxon>Agaricomycetes</taxon>
        <taxon>Agaricomycetidae</taxon>
        <taxon>Agaricales</taxon>
        <taxon>Marasmiineae</taxon>
        <taxon>Marasmiaceae</taxon>
        <taxon>Moniliophthora</taxon>
    </lineage>
</organism>
<evidence type="ECO:0000256" key="4">
    <source>
        <dbReference type="ARBA" id="ARBA00023163"/>
    </source>
</evidence>